<evidence type="ECO:0000313" key="2">
    <source>
        <dbReference type="EMBL" id="GAN32913.1"/>
    </source>
</evidence>
<dbReference type="SUPFAM" id="SSF56436">
    <property type="entry name" value="C-type lectin-like"/>
    <property type="match status" value="1"/>
</dbReference>
<dbReference type="InterPro" id="IPR051043">
    <property type="entry name" value="Sulfatase_Mod_Factor_Kinase"/>
</dbReference>
<dbReference type="InterPro" id="IPR016187">
    <property type="entry name" value="CTDL_fold"/>
</dbReference>
<reference evidence="3" key="1">
    <citation type="journal article" date="2015" name="Genome Announc.">
        <title>Draft Genome Sequence of an Anaerobic Ammonium-Oxidizing Bacterium, "Candidatus Brocadia sinica".</title>
        <authorList>
            <person name="Oshiki M."/>
            <person name="Shinyako-Hata K."/>
            <person name="Satoh H."/>
            <person name="Okabe S."/>
        </authorList>
    </citation>
    <scope>NUCLEOTIDE SEQUENCE [LARGE SCALE GENOMIC DNA]</scope>
    <source>
        <strain evidence="3">JPN1</strain>
    </source>
</reference>
<accession>A0ABQ0JW61</accession>
<dbReference type="Pfam" id="PF03781">
    <property type="entry name" value="FGE-sulfatase"/>
    <property type="match status" value="1"/>
</dbReference>
<sequence>MIMKKGFTMLFILFWGILLAGELKAEEEKYPDMVYVPSGEFVMGDNTRYNWTFLLAYNIYDGPEHTVYLDSFYIDIYEVTNEQYKKFVEETGYHRPNCWNDARFNRPNYPVVGVTWEDAAAYAKWAGKRLPTEAEWEKAARGTDKRLWPWGNKFDKEKCTVWESDYREGGLRGTTPVGKYEKSKSPYGCFDMAGNAWEWCADYYDQNYYSVSPPKNPSGPDSGLQRVIRGGSFLYFGHYARCAARYRVPWYAQSPQIGFRCAKTAEK</sequence>
<dbReference type="EMBL" id="BAFN01000001">
    <property type="protein sequence ID" value="GAN32913.1"/>
    <property type="molecule type" value="Genomic_DNA"/>
</dbReference>
<protein>
    <recommendedName>
        <fullName evidence="1">Sulfatase-modifying factor enzyme-like domain-containing protein</fullName>
    </recommendedName>
</protein>
<comment type="caution">
    <text evidence="2">The sequence shown here is derived from an EMBL/GenBank/DDBJ whole genome shotgun (WGS) entry which is preliminary data.</text>
</comment>
<dbReference type="PANTHER" id="PTHR23150">
    <property type="entry name" value="SULFATASE MODIFYING FACTOR 1, 2"/>
    <property type="match status" value="1"/>
</dbReference>
<dbReference type="PANTHER" id="PTHR23150:SF19">
    <property type="entry name" value="FORMYLGLYCINE-GENERATING ENZYME"/>
    <property type="match status" value="1"/>
</dbReference>
<evidence type="ECO:0000259" key="1">
    <source>
        <dbReference type="Pfam" id="PF03781"/>
    </source>
</evidence>
<feature type="domain" description="Sulfatase-modifying factor enzyme-like" evidence="1">
    <location>
        <begin position="30"/>
        <end position="263"/>
    </location>
</feature>
<dbReference type="InterPro" id="IPR042095">
    <property type="entry name" value="SUMF_sf"/>
</dbReference>
<gene>
    <name evidence="2" type="ORF">BROSI_A1428</name>
</gene>
<dbReference type="InterPro" id="IPR005532">
    <property type="entry name" value="SUMF_dom"/>
</dbReference>
<organism evidence="2 3">
    <name type="scientific">Candidatus Brocadia sinica JPN1</name>
    <dbReference type="NCBI Taxonomy" id="1197129"/>
    <lineage>
        <taxon>Bacteria</taxon>
        <taxon>Pseudomonadati</taxon>
        <taxon>Planctomycetota</taxon>
        <taxon>Candidatus Brocadiia</taxon>
        <taxon>Candidatus Brocadiales</taxon>
        <taxon>Candidatus Brocadiaceae</taxon>
        <taxon>Candidatus Brocadia</taxon>
    </lineage>
</organism>
<keyword evidence="3" id="KW-1185">Reference proteome</keyword>
<dbReference type="Proteomes" id="UP000032309">
    <property type="component" value="Unassembled WGS sequence"/>
</dbReference>
<dbReference type="Gene3D" id="3.90.1580.10">
    <property type="entry name" value="paralog of FGE (formylglycine-generating enzyme)"/>
    <property type="match status" value="1"/>
</dbReference>
<proteinExistence type="predicted"/>
<evidence type="ECO:0000313" key="3">
    <source>
        <dbReference type="Proteomes" id="UP000032309"/>
    </source>
</evidence>
<name>A0ABQ0JW61_9BACT</name>